<dbReference type="SUPFAM" id="SSF55729">
    <property type="entry name" value="Acyl-CoA N-acyltransferases (Nat)"/>
    <property type="match status" value="1"/>
</dbReference>
<sequence length="165" mass="19591">MFVIKQATTADIPLINKLAWNVFPETYKNILSHEQIEYMMDWMYSIENLHKQMEEEGHIYYIAYEECEAAGYVSIRQEDTDLFHLEKIYVIPYYQKYHLGKQLFQQAIKGIKEIHPAPCRMELNVNRNNPALGFYEHMGMKKVREGDFPIGNGYYMNDYIMGLDI</sequence>
<gene>
    <name evidence="3" type="ORF">DWY20_02695</name>
    <name evidence="2" type="ORF">K8U81_09655</name>
</gene>
<dbReference type="GO" id="GO:0016747">
    <property type="term" value="F:acyltransferase activity, transferring groups other than amino-acyl groups"/>
    <property type="evidence" value="ECO:0007669"/>
    <property type="project" value="InterPro"/>
</dbReference>
<dbReference type="Proteomes" id="UP000285864">
    <property type="component" value="Unassembled WGS sequence"/>
</dbReference>
<dbReference type="Gene3D" id="3.40.630.30">
    <property type="match status" value="1"/>
</dbReference>
<dbReference type="Pfam" id="PF13673">
    <property type="entry name" value="Acetyltransf_10"/>
    <property type="match status" value="1"/>
</dbReference>
<dbReference type="EMBL" id="QRUU01000007">
    <property type="protein sequence ID" value="RGR99221.1"/>
    <property type="molecule type" value="Genomic_DNA"/>
</dbReference>
<dbReference type="RefSeq" id="WP_007567763.1">
    <property type="nucleotide sequence ID" value="NZ_CABKNL010000055.1"/>
</dbReference>
<keyword evidence="4" id="KW-1185">Reference proteome</keyword>
<reference evidence="2" key="3">
    <citation type="submission" date="2021-09" db="EMBL/GenBank/DDBJ databases">
        <authorList>
            <person name="Gilroy R."/>
        </authorList>
    </citation>
    <scope>NUCLEOTIDE SEQUENCE</scope>
    <source>
        <strain evidence="2">CHK165-8395</strain>
    </source>
</reference>
<comment type="caution">
    <text evidence="3">The sequence shown here is derived from an EMBL/GenBank/DDBJ whole genome shotgun (WGS) entry which is preliminary data.</text>
</comment>
<accession>A0A412GWG7</accession>
<dbReference type="InterPro" id="IPR000182">
    <property type="entry name" value="GNAT_dom"/>
</dbReference>
<dbReference type="EMBL" id="DYXD01000215">
    <property type="protein sequence ID" value="HJF08436.1"/>
    <property type="molecule type" value="Genomic_DNA"/>
</dbReference>
<reference evidence="3 4" key="1">
    <citation type="submission" date="2018-08" db="EMBL/GenBank/DDBJ databases">
        <title>A genome reference for cultivated species of the human gut microbiota.</title>
        <authorList>
            <person name="Zou Y."/>
            <person name="Xue W."/>
            <person name="Luo G."/>
        </authorList>
    </citation>
    <scope>NUCLEOTIDE SEQUENCE [LARGE SCALE GENOMIC DNA]</scope>
    <source>
        <strain evidence="3 4">AF24-2</strain>
    </source>
</reference>
<dbReference type="CDD" id="cd04301">
    <property type="entry name" value="NAT_SF"/>
    <property type="match status" value="1"/>
</dbReference>
<proteinExistence type="predicted"/>
<feature type="domain" description="N-acetyltransferase" evidence="1">
    <location>
        <begin position="2"/>
        <end position="165"/>
    </location>
</feature>
<organism evidence="3 4">
    <name type="scientific">Phocaeicola coprocola</name>
    <dbReference type="NCBI Taxonomy" id="310298"/>
    <lineage>
        <taxon>Bacteria</taxon>
        <taxon>Pseudomonadati</taxon>
        <taxon>Bacteroidota</taxon>
        <taxon>Bacteroidia</taxon>
        <taxon>Bacteroidales</taxon>
        <taxon>Bacteroidaceae</taxon>
        <taxon>Phocaeicola</taxon>
    </lineage>
</organism>
<dbReference type="Proteomes" id="UP000718012">
    <property type="component" value="Unassembled WGS sequence"/>
</dbReference>
<evidence type="ECO:0000313" key="4">
    <source>
        <dbReference type="Proteomes" id="UP000285864"/>
    </source>
</evidence>
<evidence type="ECO:0000259" key="1">
    <source>
        <dbReference type="PROSITE" id="PS51186"/>
    </source>
</evidence>
<dbReference type="PROSITE" id="PS51186">
    <property type="entry name" value="GNAT"/>
    <property type="match status" value="1"/>
</dbReference>
<evidence type="ECO:0000313" key="3">
    <source>
        <dbReference type="EMBL" id="RGR99221.1"/>
    </source>
</evidence>
<reference evidence="2" key="2">
    <citation type="journal article" date="2021" name="PeerJ">
        <title>Extensive microbial diversity within the chicken gut microbiome revealed by metagenomics and culture.</title>
        <authorList>
            <person name="Gilroy R."/>
            <person name="Ravi A."/>
            <person name="Getino M."/>
            <person name="Pursley I."/>
            <person name="Horton D.L."/>
            <person name="Alikhan N.F."/>
            <person name="Baker D."/>
            <person name="Gharbi K."/>
            <person name="Hall N."/>
            <person name="Watson M."/>
            <person name="Adriaenssens E.M."/>
            <person name="Foster-Nyarko E."/>
            <person name="Jarju S."/>
            <person name="Secka A."/>
            <person name="Antonio M."/>
            <person name="Oren A."/>
            <person name="Chaudhuri R.R."/>
            <person name="La Ragione R."/>
            <person name="Hildebrand F."/>
            <person name="Pallen M.J."/>
        </authorList>
    </citation>
    <scope>NUCLEOTIDE SEQUENCE</scope>
    <source>
        <strain evidence="2">CHK165-8395</strain>
    </source>
</reference>
<evidence type="ECO:0000313" key="2">
    <source>
        <dbReference type="EMBL" id="HJF08436.1"/>
    </source>
</evidence>
<keyword evidence="3" id="KW-0808">Transferase</keyword>
<dbReference type="GeneID" id="79857720"/>
<protein>
    <submittedName>
        <fullName evidence="3">GNAT family N-acetyltransferase</fullName>
    </submittedName>
</protein>
<name>A0A412GWG7_9BACT</name>
<dbReference type="InterPro" id="IPR016181">
    <property type="entry name" value="Acyl_CoA_acyltransferase"/>
</dbReference>
<dbReference type="AlphaFoldDB" id="A0A412GWG7"/>